<name>A0A1I5BXM0_9FLAO</name>
<dbReference type="Gene3D" id="1.10.287.470">
    <property type="entry name" value="Helix hairpin bin"/>
    <property type="match status" value="1"/>
</dbReference>
<reference evidence="5 6" key="1">
    <citation type="submission" date="2016-10" db="EMBL/GenBank/DDBJ databases">
        <authorList>
            <person name="de Groot N.N."/>
        </authorList>
    </citation>
    <scope>NUCLEOTIDE SEQUENCE [LARGE SCALE GENOMIC DNA]</scope>
    <source>
        <strain evidence="5 6">DSM 17794</strain>
    </source>
</reference>
<evidence type="ECO:0000256" key="1">
    <source>
        <dbReference type="ARBA" id="ARBA00009477"/>
    </source>
</evidence>
<dbReference type="AlphaFoldDB" id="A0A1I5BXM0"/>
<dbReference type="InterPro" id="IPR058649">
    <property type="entry name" value="CzcB_C"/>
</dbReference>
<dbReference type="PANTHER" id="PTHR30097:SF4">
    <property type="entry name" value="SLR6042 PROTEIN"/>
    <property type="match status" value="1"/>
</dbReference>
<dbReference type="InterPro" id="IPR006143">
    <property type="entry name" value="RND_pump_MFP"/>
</dbReference>
<evidence type="ECO:0000256" key="2">
    <source>
        <dbReference type="ARBA" id="ARBA00022448"/>
    </source>
</evidence>
<dbReference type="Gene3D" id="2.40.50.100">
    <property type="match status" value="1"/>
</dbReference>
<dbReference type="GO" id="GO:0015679">
    <property type="term" value="P:plasma membrane copper ion transport"/>
    <property type="evidence" value="ECO:0007669"/>
    <property type="project" value="TreeGrafter"/>
</dbReference>
<evidence type="ECO:0000313" key="5">
    <source>
        <dbReference type="EMBL" id="SFN79434.1"/>
    </source>
</evidence>
<feature type="domain" description="CzcB-like C-terminal circularly permuted SH3-like" evidence="4">
    <location>
        <begin position="425"/>
        <end position="485"/>
    </location>
</feature>
<protein>
    <submittedName>
        <fullName evidence="5">RND family efflux transporter, MFP subunit</fullName>
    </submittedName>
</protein>
<dbReference type="FunFam" id="2.40.420.20:FF:000006">
    <property type="entry name" value="RND family efflux transporter MFP subunit"/>
    <property type="match status" value="1"/>
</dbReference>
<keyword evidence="2" id="KW-0813">Transport</keyword>
<sequence>MRYIFIVCISLFLFSCGNNEEEDHAHDAEGNHLSTEVPVISKTVWTDQTELFVEFPALVEGKTSKFAAHFTVLDKHQPVREGSVTVSLIKGKSGIRHTASAPSFPGIFSLALQPKEAGTYDLVFDLKPPEYSDRIVINDIQVYASAAAASENVNEGEEAGISFLKEQAWKIDFQTEPVTKGEVYDIVHTSGVWQAAPGTYKTLAAGANGMVNFVLENLTEGTEVKRGQLLMNLSSEGLSSNNTQAEIAQAKARYDQAKAEYERKKELYEDRIVPKSEFERVESDFRVAEANFRALASNYGAGGKQIRAPFDGFIKSINTSNGDYVEQGANLITIGTDNSRLLKTQLSASHNPSKKSIANVWYKNENGNWKEVEGAGGSVISVGKEVEDGNPMIPVYIKVGDVVEMPEGSFTEVQIALGEAETGIIVPEAALLEDYGNYSVIVQTGGESFERRPIKIGERNGKSVQVLSGLEAGDVVVTTGVYQVKMASMSGQTPGHGHEH</sequence>
<dbReference type="InterPro" id="IPR051909">
    <property type="entry name" value="MFP_Cation_Efflux"/>
</dbReference>
<evidence type="ECO:0000313" key="6">
    <source>
        <dbReference type="Proteomes" id="UP000199153"/>
    </source>
</evidence>
<dbReference type="Gene3D" id="2.40.420.20">
    <property type="match status" value="1"/>
</dbReference>
<evidence type="ECO:0000256" key="3">
    <source>
        <dbReference type="SAM" id="Coils"/>
    </source>
</evidence>
<gene>
    <name evidence="5" type="ORF">SAMN05660413_02611</name>
</gene>
<dbReference type="PROSITE" id="PS51257">
    <property type="entry name" value="PROKAR_LIPOPROTEIN"/>
    <property type="match status" value="1"/>
</dbReference>
<accession>A0A1I5BXM0</accession>
<dbReference type="OrthoDB" id="9809068at2"/>
<dbReference type="EMBL" id="FOVL01000017">
    <property type="protein sequence ID" value="SFN79434.1"/>
    <property type="molecule type" value="Genomic_DNA"/>
</dbReference>
<proteinExistence type="inferred from homology"/>
<comment type="similarity">
    <text evidence="1">Belongs to the membrane fusion protein (MFP) (TC 8.A.1) family.</text>
</comment>
<dbReference type="GO" id="GO:0022857">
    <property type="term" value="F:transmembrane transporter activity"/>
    <property type="evidence" value="ECO:0007669"/>
    <property type="project" value="InterPro"/>
</dbReference>
<dbReference type="Proteomes" id="UP000199153">
    <property type="component" value="Unassembled WGS sequence"/>
</dbReference>
<dbReference type="GO" id="GO:0060003">
    <property type="term" value="P:copper ion export"/>
    <property type="evidence" value="ECO:0007669"/>
    <property type="project" value="TreeGrafter"/>
</dbReference>
<dbReference type="NCBIfam" id="TIGR01730">
    <property type="entry name" value="RND_mfp"/>
    <property type="match status" value="1"/>
</dbReference>
<feature type="coiled-coil region" evidence="3">
    <location>
        <begin position="240"/>
        <end position="271"/>
    </location>
</feature>
<dbReference type="RefSeq" id="WP_093410467.1">
    <property type="nucleotide sequence ID" value="NZ_FOVL01000017.1"/>
</dbReference>
<keyword evidence="6" id="KW-1185">Reference proteome</keyword>
<dbReference type="PANTHER" id="PTHR30097">
    <property type="entry name" value="CATION EFFLUX SYSTEM PROTEIN CUSB"/>
    <property type="match status" value="1"/>
</dbReference>
<dbReference type="SUPFAM" id="SSF111369">
    <property type="entry name" value="HlyD-like secretion proteins"/>
    <property type="match status" value="1"/>
</dbReference>
<dbReference type="Pfam" id="PF25975">
    <property type="entry name" value="CzcB_C"/>
    <property type="match status" value="1"/>
</dbReference>
<evidence type="ECO:0000259" key="4">
    <source>
        <dbReference type="Pfam" id="PF25975"/>
    </source>
</evidence>
<keyword evidence="3" id="KW-0175">Coiled coil</keyword>
<dbReference type="GO" id="GO:0016020">
    <property type="term" value="C:membrane"/>
    <property type="evidence" value="ECO:0007669"/>
    <property type="project" value="InterPro"/>
</dbReference>
<organism evidence="5 6">
    <name type="scientific">Salegentibacter flavus</name>
    <dbReference type="NCBI Taxonomy" id="287099"/>
    <lineage>
        <taxon>Bacteria</taxon>
        <taxon>Pseudomonadati</taxon>
        <taxon>Bacteroidota</taxon>
        <taxon>Flavobacteriia</taxon>
        <taxon>Flavobacteriales</taxon>
        <taxon>Flavobacteriaceae</taxon>
        <taxon>Salegentibacter</taxon>
    </lineage>
</organism>
<dbReference type="GO" id="GO:0030313">
    <property type="term" value="C:cell envelope"/>
    <property type="evidence" value="ECO:0007669"/>
    <property type="project" value="TreeGrafter"/>
</dbReference>
<dbReference type="STRING" id="287099.SAMN05660413_02611"/>